<accession>A0AAE3DER0</accession>
<dbReference type="RefSeq" id="WP_302928157.1">
    <property type="nucleotide sequence ID" value="NZ_JAJEPW010000009.1"/>
</dbReference>
<dbReference type="AlphaFoldDB" id="A0AAE3DER0"/>
<evidence type="ECO:0000313" key="2">
    <source>
        <dbReference type="Proteomes" id="UP001199319"/>
    </source>
</evidence>
<keyword evidence="2" id="KW-1185">Reference proteome</keyword>
<reference evidence="1" key="1">
    <citation type="submission" date="2021-10" db="EMBL/GenBank/DDBJ databases">
        <title>Anaerobic single-cell dispensing facilitates the cultivation of human gut bacteria.</title>
        <authorList>
            <person name="Afrizal A."/>
        </authorList>
    </citation>
    <scope>NUCLEOTIDE SEQUENCE</scope>
    <source>
        <strain evidence="1">CLA-AA-H272</strain>
    </source>
</reference>
<evidence type="ECO:0000313" key="1">
    <source>
        <dbReference type="EMBL" id="MCC2128856.1"/>
    </source>
</evidence>
<name>A0AAE3DER0_9FIRM</name>
<sequence>MGKKVFSIYMGNPDCSNHAELDLPATPWELIDALDKLRLEDGRESYWQVEDIGRYGFLAPLLDDSDLYQFNALAEQLSTFDHVEAIAFEGLVQMEVDKLCQTNGGELTLQRLLDLAYSVDGCHVVPEVRDDAALGRFYVENDFLSELEQVPDSVLELLDYAKIGEKMRRDEHGAMTPNGYVVREAELRQAPPNLGRPPRKPPYMIHFLCVSDVRAVKLYLPAKQAELDAVLDCLEVDSWQEVQLEECDTAMPEMWAFVDMAHTSMEQVNQFAQCLEMLDANGELAAFKAVASQLDIYKLEDAMALTEHLSEYAFEPNIHSLEDRAREELSLMADGPELDLLIRNLNLTAYGADLMYRDRGILSDYGYVHRPDGQPMHLPQQGVDMTMQ</sequence>
<dbReference type="Gene3D" id="1.10.10.1190">
    <property type="entry name" value="Antirestriction protein ArdA, domain 3"/>
    <property type="match status" value="1"/>
</dbReference>
<proteinExistence type="predicted"/>
<gene>
    <name evidence="1" type="ORF">LKD37_04875</name>
</gene>
<dbReference type="EMBL" id="JAJEPW010000009">
    <property type="protein sequence ID" value="MCC2128856.1"/>
    <property type="molecule type" value="Genomic_DNA"/>
</dbReference>
<comment type="caution">
    <text evidence="1">The sequence shown here is derived from an EMBL/GenBank/DDBJ whole genome shotgun (WGS) entry which is preliminary data.</text>
</comment>
<dbReference type="InterPro" id="IPR041893">
    <property type="entry name" value="ArdA_dom3"/>
</dbReference>
<protein>
    <submittedName>
        <fullName evidence="1">Antirestriction protein ArdA</fullName>
    </submittedName>
</protein>
<dbReference type="Proteomes" id="UP001199319">
    <property type="component" value="Unassembled WGS sequence"/>
</dbReference>
<organism evidence="1 2">
    <name type="scientific">Brotocaccenecus cirricatena</name>
    <dbReference type="NCBI Taxonomy" id="3064195"/>
    <lineage>
        <taxon>Bacteria</taxon>
        <taxon>Bacillati</taxon>
        <taxon>Bacillota</taxon>
        <taxon>Clostridia</taxon>
        <taxon>Eubacteriales</taxon>
        <taxon>Oscillospiraceae</taxon>
        <taxon>Brotocaccenecus</taxon>
    </lineage>
</organism>